<accession>A0A1L9QMF4</accession>
<protein>
    <submittedName>
        <fullName evidence="1">Uncharacterized protein</fullName>
    </submittedName>
</protein>
<dbReference type="Proteomes" id="UP000183940">
    <property type="component" value="Unassembled WGS sequence"/>
</dbReference>
<evidence type="ECO:0000313" key="2">
    <source>
        <dbReference type="Proteomes" id="UP000183940"/>
    </source>
</evidence>
<dbReference type="EMBL" id="MLAW01000043">
    <property type="protein sequence ID" value="OJJ22252.1"/>
    <property type="molecule type" value="Genomic_DNA"/>
</dbReference>
<sequence length="97" mass="11636">MHKHLDKYPPAPESREEHALQIFPYKEMSPEEYAARNAHDWLCFSFDEYIYNNSELNEWIHTLGDIFFTKGAVRAVREKYLTREQIAAVEERENEPF</sequence>
<comment type="caution">
    <text evidence="1">The sequence shown here is derived from an EMBL/GenBank/DDBJ whole genome shotgun (WGS) entry which is preliminary data.</text>
</comment>
<dbReference type="AlphaFoldDB" id="A0A1L9QMF4"/>
<keyword evidence="2" id="KW-1185">Reference proteome</keyword>
<evidence type="ECO:0000313" key="1">
    <source>
        <dbReference type="EMBL" id="OJJ22252.1"/>
    </source>
</evidence>
<name>A0A1L9QMF4_9CYAN</name>
<reference evidence="1" key="1">
    <citation type="submission" date="2016-10" db="EMBL/GenBank/DDBJ databases">
        <title>CRISPR-Cas defence system in Roseofilum reptotaenium: evidence of a bacteriophage-cyanobacterium arms race in the coral black band disease.</title>
        <authorList>
            <person name="Buerger P."/>
            <person name="Wood-Charlson E.M."/>
            <person name="Weynberg K.D."/>
            <person name="Willis B."/>
            <person name="Van Oppen M.J."/>
        </authorList>
    </citation>
    <scope>NUCLEOTIDE SEQUENCE [LARGE SCALE GENOMIC DNA]</scope>
    <source>
        <strain evidence="1">AO1-A</strain>
    </source>
</reference>
<organism evidence="1 2">
    <name type="scientific">Roseofilum reptotaenium AO1-A</name>
    <dbReference type="NCBI Taxonomy" id="1925591"/>
    <lineage>
        <taxon>Bacteria</taxon>
        <taxon>Bacillati</taxon>
        <taxon>Cyanobacteriota</taxon>
        <taxon>Cyanophyceae</taxon>
        <taxon>Desertifilales</taxon>
        <taxon>Desertifilaceae</taxon>
        <taxon>Roseofilum</taxon>
    </lineage>
</organism>
<gene>
    <name evidence="1" type="ORF">BI308_19735</name>
</gene>
<proteinExistence type="predicted"/>